<evidence type="ECO:0000256" key="5">
    <source>
        <dbReference type="ARBA" id="ARBA00023136"/>
    </source>
</evidence>
<dbReference type="SUPFAM" id="SSF103473">
    <property type="entry name" value="MFS general substrate transporter"/>
    <property type="match status" value="1"/>
</dbReference>
<keyword evidence="5 7" id="KW-0472">Membrane</keyword>
<name>A0AB34KH48_9PEZI</name>
<dbReference type="GeneID" id="96009695"/>
<feature type="transmembrane region" description="Helical" evidence="7">
    <location>
        <begin position="459"/>
        <end position="480"/>
    </location>
</feature>
<dbReference type="InterPro" id="IPR011701">
    <property type="entry name" value="MFS"/>
</dbReference>
<feature type="transmembrane region" description="Helical" evidence="7">
    <location>
        <begin position="426"/>
        <end position="447"/>
    </location>
</feature>
<dbReference type="Proteomes" id="UP000803884">
    <property type="component" value="Unassembled WGS sequence"/>
</dbReference>
<comment type="subcellular location">
    <subcellularLocation>
        <location evidence="1">Membrane</location>
        <topology evidence="1">Multi-pass membrane protein</topology>
    </subcellularLocation>
</comment>
<evidence type="ECO:0000259" key="8">
    <source>
        <dbReference type="PROSITE" id="PS50850"/>
    </source>
</evidence>
<feature type="transmembrane region" description="Helical" evidence="7">
    <location>
        <begin position="132"/>
        <end position="152"/>
    </location>
</feature>
<comment type="caution">
    <text evidence="9">The sequence shown here is derived from an EMBL/GenBank/DDBJ whole genome shotgun (WGS) entry which is preliminary data.</text>
</comment>
<organism evidence="9 10">
    <name type="scientific">Cladosporium halotolerans</name>
    <dbReference type="NCBI Taxonomy" id="1052096"/>
    <lineage>
        <taxon>Eukaryota</taxon>
        <taxon>Fungi</taxon>
        <taxon>Dikarya</taxon>
        <taxon>Ascomycota</taxon>
        <taxon>Pezizomycotina</taxon>
        <taxon>Dothideomycetes</taxon>
        <taxon>Dothideomycetidae</taxon>
        <taxon>Cladosporiales</taxon>
        <taxon>Cladosporiaceae</taxon>
        <taxon>Cladosporium</taxon>
    </lineage>
</organism>
<sequence length="503" mass="55215">MRFSSLTSDRRASSFTDEKSKDAGAEHIDQLEVTRTESAAAAAAPIDEEAWRARERRIVRKLDMTLLPTVWTLYLFNYLDRNNIAQARLNSFEEDLSLTGNDFSVAVSILSVGYVLMQIPSNMILTKVRPSLYMPFWVCVWSCISAATAGTTSFGGLVAVRFCLGVAEAPFFPGAFYMLSCWYTKKELALRTAILYSGLVLATAFSGLLAAGIFAGLDGSMGLAGWQWLFIIEGAASFLMGLIAVFILPDFPSSTTGSGTWLFNAAERQLAIERIERDRVSDKESDHSIWYGLKLAAKDYRVWVFSIMLSANHSAYGFNNFYPSIVRGFNLGSNTITLVCTAPPYLIGALITFAMAYNSDRTNERGWHIIASMSVAIAGFVISLATLNVPARYFASFLYIAGCFTGNSLVFAWGASTTSQTPEKRACATAIINVLGQAGNIWSPYFFSAGEEPRYVKAMLLMIAFSVLSIACCALMKVVLVRANKRIKASFEGTGRTPQLYTL</sequence>
<evidence type="ECO:0000256" key="4">
    <source>
        <dbReference type="ARBA" id="ARBA00022989"/>
    </source>
</evidence>
<feature type="transmembrane region" description="Helical" evidence="7">
    <location>
        <begin position="300"/>
        <end position="316"/>
    </location>
</feature>
<dbReference type="InterPro" id="IPR020846">
    <property type="entry name" value="MFS_dom"/>
</dbReference>
<accession>A0AB34KH48</accession>
<feature type="transmembrane region" description="Helical" evidence="7">
    <location>
        <begin position="393"/>
        <end position="414"/>
    </location>
</feature>
<dbReference type="PANTHER" id="PTHR43791">
    <property type="entry name" value="PERMEASE-RELATED"/>
    <property type="match status" value="1"/>
</dbReference>
<feature type="compositionally biased region" description="Basic and acidic residues" evidence="6">
    <location>
        <begin position="8"/>
        <end position="28"/>
    </location>
</feature>
<keyword evidence="2" id="KW-0813">Transport</keyword>
<dbReference type="FunFam" id="1.20.1250.20:FF:000057">
    <property type="entry name" value="MFS general substrate transporter"/>
    <property type="match status" value="1"/>
</dbReference>
<evidence type="ECO:0000256" key="3">
    <source>
        <dbReference type="ARBA" id="ARBA00022692"/>
    </source>
</evidence>
<evidence type="ECO:0000313" key="9">
    <source>
        <dbReference type="EMBL" id="KAL1583076.1"/>
    </source>
</evidence>
<dbReference type="GO" id="GO:0022857">
    <property type="term" value="F:transmembrane transporter activity"/>
    <property type="evidence" value="ECO:0007669"/>
    <property type="project" value="InterPro"/>
</dbReference>
<evidence type="ECO:0000313" key="10">
    <source>
        <dbReference type="Proteomes" id="UP000803884"/>
    </source>
</evidence>
<keyword evidence="4 7" id="KW-1133">Transmembrane helix</keyword>
<feature type="transmembrane region" description="Helical" evidence="7">
    <location>
        <begin position="158"/>
        <end position="182"/>
    </location>
</feature>
<gene>
    <name evidence="9" type="ORF">WHR41_08253</name>
</gene>
<feature type="domain" description="Major facilitator superfamily (MFS) profile" evidence="8">
    <location>
        <begin position="66"/>
        <end position="484"/>
    </location>
</feature>
<feature type="transmembrane region" description="Helical" evidence="7">
    <location>
        <begin position="336"/>
        <end position="357"/>
    </location>
</feature>
<evidence type="ECO:0000256" key="2">
    <source>
        <dbReference type="ARBA" id="ARBA00022448"/>
    </source>
</evidence>
<dbReference type="GO" id="GO:0016020">
    <property type="term" value="C:membrane"/>
    <property type="evidence" value="ECO:0007669"/>
    <property type="project" value="UniProtKB-SubCell"/>
</dbReference>
<evidence type="ECO:0000256" key="7">
    <source>
        <dbReference type="SAM" id="Phobius"/>
    </source>
</evidence>
<keyword evidence="10" id="KW-1185">Reference proteome</keyword>
<dbReference type="PANTHER" id="PTHR43791:SF62">
    <property type="entry name" value="MAJOR FACILITATOR SUPERFAMILY (MFS) PROFILE DOMAIN-CONTAINING PROTEIN"/>
    <property type="match status" value="1"/>
</dbReference>
<dbReference type="InterPro" id="IPR036259">
    <property type="entry name" value="MFS_trans_sf"/>
</dbReference>
<dbReference type="Gene3D" id="1.20.1250.20">
    <property type="entry name" value="MFS general substrate transporter like domains"/>
    <property type="match status" value="2"/>
</dbReference>
<dbReference type="EMBL" id="JAAQHG020000039">
    <property type="protein sequence ID" value="KAL1583076.1"/>
    <property type="molecule type" value="Genomic_DNA"/>
</dbReference>
<feature type="transmembrane region" description="Helical" evidence="7">
    <location>
        <begin position="103"/>
        <end position="120"/>
    </location>
</feature>
<protein>
    <recommendedName>
        <fullName evidence="8">Major facilitator superfamily (MFS) profile domain-containing protein</fullName>
    </recommendedName>
</protein>
<dbReference type="AlphaFoldDB" id="A0AB34KH48"/>
<keyword evidence="3 7" id="KW-0812">Transmembrane</keyword>
<dbReference type="RefSeq" id="XP_069226183.1">
    <property type="nucleotide sequence ID" value="XM_069376857.1"/>
</dbReference>
<feature type="region of interest" description="Disordered" evidence="6">
    <location>
        <begin position="1"/>
        <end position="28"/>
    </location>
</feature>
<feature type="transmembrane region" description="Helical" evidence="7">
    <location>
        <begin position="194"/>
        <end position="214"/>
    </location>
</feature>
<dbReference type="Pfam" id="PF07690">
    <property type="entry name" value="MFS_1"/>
    <property type="match status" value="1"/>
</dbReference>
<evidence type="ECO:0000256" key="6">
    <source>
        <dbReference type="SAM" id="MobiDB-lite"/>
    </source>
</evidence>
<evidence type="ECO:0000256" key="1">
    <source>
        <dbReference type="ARBA" id="ARBA00004141"/>
    </source>
</evidence>
<feature type="transmembrane region" description="Helical" evidence="7">
    <location>
        <begin position="226"/>
        <end position="248"/>
    </location>
</feature>
<feature type="transmembrane region" description="Helical" evidence="7">
    <location>
        <begin position="62"/>
        <end position="79"/>
    </location>
</feature>
<dbReference type="FunFam" id="1.20.1250.20:FF:000013">
    <property type="entry name" value="MFS general substrate transporter"/>
    <property type="match status" value="1"/>
</dbReference>
<feature type="transmembrane region" description="Helical" evidence="7">
    <location>
        <begin position="369"/>
        <end position="387"/>
    </location>
</feature>
<dbReference type="PROSITE" id="PS50850">
    <property type="entry name" value="MFS"/>
    <property type="match status" value="1"/>
</dbReference>
<proteinExistence type="predicted"/>
<reference evidence="9 10" key="1">
    <citation type="journal article" date="2020" name="Microbiol. Resour. Announc.">
        <title>Draft Genome Sequence of a Cladosporium Species Isolated from the Mesophotic Ascidian Didemnum maculosum.</title>
        <authorList>
            <person name="Gioti A."/>
            <person name="Siaperas R."/>
            <person name="Nikolaivits E."/>
            <person name="Le Goff G."/>
            <person name="Ouazzani J."/>
            <person name="Kotoulas G."/>
            <person name="Topakas E."/>
        </authorList>
    </citation>
    <scope>NUCLEOTIDE SEQUENCE [LARGE SCALE GENOMIC DNA]</scope>
    <source>
        <strain evidence="9 10">TM138-S3</strain>
    </source>
</reference>